<dbReference type="KEGG" id="bbel:109465538"/>
<dbReference type="SMART" id="SM00490">
    <property type="entry name" value="HELICc"/>
    <property type="match status" value="1"/>
</dbReference>
<evidence type="ECO:0000256" key="9">
    <source>
        <dbReference type="ARBA" id="ARBA00034617"/>
    </source>
</evidence>
<dbReference type="GO" id="GO:0005524">
    <property type="term" value="F:ATP binding"/>
    <property type="evidence" value="ECO:0007669"/>
    <property type="project" value="UniProtKB-KW"/>
</dbReference>
<dbReference type="PANTHER" id="PTHR13710:SF153">
    <property type="entry name" value="RECQ-LIKE DNA HELICASE BLM"/>
    <property type="match status" value="1"/>
</dbReference>
<evidence type="ECO:0000313" key="15">
    <source>
        <dbReference type="RefSeq" id="XP_019618450.1"/>
    </source>
</evidence>
<proteinExistence type="inferred from homology"/>
<dbReference type="Proteomes" id="UP000515135">
    <property type="component" value="Unplaced"/>
</dbReference>
<dbReference type="Pfam" id="PF00270">
    <property type="entry name" value="DEAD"/>
    <property type="match status" value="1"/>
</dbReference>
<dbReference type="GO" id="GO:0003677">
    <property type="term" value="F:DNA binding"/>
    <property type="evidence" value="ECO:0007669"/>
    <property type="project" value="UniProtKB-KW"/>
</dbReference>
<evidence type="ECO:0000256" key="11">
    <source>
        <dbReference type="ARBA" id="ARBA00044542"/>
    </source>
</evidence>
<evidence type="ECO:0000313" key="14">
    <source>
        <dbReference type="Proteomes" id="UP000515135"/>
    </source>
</evidence>
<dbReference type="NCBIfam" id="TIGR00614">
    <property type="entry name" value="recQ_fam"/>
    <property type="match status" value="1"/>
</dbReference>
<feature type="domain" description="Helicase C-terminal" evidence="13">
    <location>
        <begin position="224"/>
        <end position="392"/>
    </location>
</feature>
<sequence length="528" mass="59085">MDTRARATRVAKDLWGFESLREAQLTAITAVSEGKDTFVGLATGQGKSICYQILPSISTSPTVVLVISPLHALVADQIHRYESVTGYKGLHLKNAGDIQQYMDGPDGSVRIVFMAPEQAVSPQGRKLLQTPPLPIQVVAVDEAHCIPEWGDDFRKTFKKIGSLRALLSKVPFMALTATATPDVCRSVMDALHMENPVMVKGSLDRPNIFLLRKKIKSTKEDFQPLVDHIMAAETVQDIKKHIVYATTKNTCMELWEELTRRCPANIKKAVRVFHADISRQAKKEVMEAFRDGSVRIVVASIAFGMGIDIPDIDGVVIYHVPATIGQLYQEIGRAGRAGQQASAVIFYGKGDVNKAPEDLKAFLLTDGCLREELLKHLGQDMEEQPDKCCSVGDSNGDDGDQETCFFLHQTESRAVHQPSEYRKRRADSKKEKELKEAILELRDTWYCERPELLLFGPDIVMADETVDKVVTKCRSIHRVEDLEKISGMPADKTEEILQAINSLFPEQRRKIRARRRRHVLGDIGNIVR</sequence>
<dbReference type="InterPro" id="IPR001650">
    <property type="entry name" value="Helicase_C-like"/>
</dbReference>
<evidence type="ECO:0000256" key="3">
    <source>
        <dbReference type="ARBA" id="ARBA00022801"/>
    </source>
</evidence>
<keyword evidence="8" id="KW-0539">Nucleus</keyword>
<keyword evidence="7" id="KW-0413">Isomerase</keyword>
<evidence type="ECO:0000256" key="7">
    <source>
        <dbReference type="ARBA" id="ARBA00023235"/>
    </source>
</evidence>
<dbReference type="InterPro" id="IPR004589">
    <property type="entry name" value="DNA_helicase_ATP-dep_RecQ"/>
</dbReference>
<reference evidence="15" key="1">
    <citation type="submission" date="2025-08" db="UniProtKB">
        <authorList>
            <consortium name="RefSeq"/>
        </authorList>
    </citation>
    <scope>IDENTIFICATION</scope>
    <source>
        <tissue evidence="15">Gonad</tissue>
    </source>
</reference>
<dbReference type="GeneID" id="109465538"/>
<evidence type="ECO:0000256" key="2">
    <source>
        <dbReference type="ARBA" id="ARBA00022741"/>
    </source>
</evidence>
<dbReference type="PANTHER" id="PTHR13710">
    <property type="entry name" value="DNA HELICASE RECQ FAMILY MEMBER"/>
    <property type="match status" value="1"/>
</dbReference>
<dbReference type="AlphaFoldDB" id="A0A6P4XP34"/>
<dbReference type="GO" id="GO:0005737">
    <property type="term" value="C:cytoplasm"/>
    <property type="evidence" value="ECO:0007669"/>
    <property type="project" value="TreeGrafter"/>
</dbReference>
<accession>A0A6P4XP34</accession>
<dbReference type="SUPFAM" id="SSF52540">
    <property type="entry name" value="P-loop containing nucleoside triphosphate hydrolases"/>
    <property type="match status" value="1"/>
</dbReference>
<organism evidence="14 15">
    <name type="scientific">Branchiostoma belcheri</name>
    <name type="common">Amphioxus</name>
    <dbReference type="NCBI Taxonomy" id="7741"/>
    <lineage>
        <taxon>Eukaryota</taxon>
        <taxon>Metazoa</taxon>
        <taxon>Chordata</taxon>
        <taxon>Cephalochordata</taxon>
        <taxon>Leptocardii</taxon>
        <taxon>Amphioxiformes</taxon>
        <taxon>Branchiostomatidae</taxon>
        <taxon>Branchiostoma</taxon>
    </lineage>
</organism>
<gene>
    <name evidence="15" type="primary">LOC109465538</name>
</gene>
<comment type="similarity">
    <text evidence="1">Belongs to the helicase family. RecQ subfamily.</text>
</comment>
<dbReference type="PROSITE" id="PS51194">
    <property type="entry name" value="HELICASE_CTER"/>
    <property type="match status" value="1"/>
</dbReference>
<dbReference type="GO" id="GO:0043138">
    <property type="term" value="F:3'-5' DNA helicase activity"/>
    <property type="evidence" value="ECO:0007669"/>
    <property type="project" value="UniProtKB-EC"/>
</dbReference>
<dbReference type="RefSeq" id="XP_019618450.1">
    <property type="nucleotide sequence ID" value="XM_019762891.1"/>
</dbReference>
<keyword evidence="14" id="KW-1185">Reference proteome</keyword>
<keyword evidence="4" id="KW-0347">Helicase</keyword>
<evidence type="ECO:0000256" key="1">
    <source>
        <dbReference type="ARBA" id="ARBA00005446"/>
    </source>
</evidence>
<dbReference type="InterPro" id="IPR011545">
    <property type="entry name" value="DEAD/DEAH_box_helicase_dom"/>
</dbReference>
<dbReference type="CDD" id="cd17920">
    <property type="entry name" value="DEXHc_RecQ"/>
    <property type="match status" value="1"/>
</dbReference>
<dbReference type="Pfam" id="PF00271">
    <property type="entry name" value="Helicase_C"/>
    <property type="match status" value="1"/>
</dbReference>
<dbReference type="GO" id="GO:0005634">
    <property type="term" value="C:nucleus"/>
    <property type="evidence" value="ECO:0007669"/>
    <property type="project" value="TreeGrafter"/>
</dbReference>
<keyword evidence="3" id="KW-0378">Hydrolase</keyword>
<evidence type="ECO:0000256" key="10">
    <source>
        <dbReference type="ARBA" id="ARBA00034808"/>
    </source>
</evidence>
<keyword evidence="6" id="KW-0238">DNA-binding</keyword>
<evidence type="ECO:0000256" key="4">
    <source>
        <dbReference type="ARBA" id="ARBA00022806"/>
    </source>
</evidence>
<dbReference type="GO" id="GO:0000724">
    <property type="term" value="P:double-strand break repair via homologous recombination"/>
    <property type="evidence" value="ECO:0007669"/>
    <property type="project" value="TreeGrafter"/>
</dbReference>
<dbReference type="InterPro" id="IPR014001">
    <property type="entry name" value="Helicase_ATP-bd"/>
</dbReference>
<keyword evidence="2" id="KW-0547">Nucleotide-binding</keyword>
<keyword evidence="5" id="KW-0067">ATP-binding</keyword>
<dbReference type="PROSITE" id="PS51192">
    <property type="entry name" value="HELICASE_ATP_BIND_1"/>
    <property type="match status" value="1"/>
</dbReference>
<dbReference type="GO" id="GO:0016787">
    <property type="term" value="F:hydrolase activity"/>
    <property type="evidence" value="ECO:0007669"/>
    <property type="project" value="UniProtKB-KW"/>
</dbReference>
<dbReference type="SMART" id="SM00487">
    <property type="entry name" value="DEXDc"/>
    <property type="match status" value="1"/>
</dbReference>
<evidence type="ECO:0000256" key="6">
    <source>
        <dbReference type="ARBA" id="ARBA00023125"/>
    </source>
</evidence>
<protein>
    <recommendedName>
        <fullName evidence="10">DNA 3'-5' helicase</fullName>
        <ecNumber evidence="10">5.6.2.4</ecNumber>
    </recommendedName>
    <alternativeName>
        <fullName evidence="11">DNA 3'-5' helicase BLM</fullName>
    </alternativeName>
</protein>
<feature type="domain" description="Helicase ATP-binding" evidence="12">
    <location>
        <begin position="28"/>
        <end position="197"/>
    </location>
</feature>
<evidence type="ECO:0000259" key="12">
    <source>
        <dbReference type="PROSITE" id="PS51192"/>
    </source>
</evidence>
<dbReference type="InterPro" id="IPR027417">
    <property type="entry name" value="P-loop_NTPase"/>
</dbReference>
<dbReference type="Gene3D" id="3.40.50.300">
    <property type="entry name" value="P-loop containing nucleotide triphosphate hydrolases"/>
    <property type="match status" value="2"/>
</dbReference>
<evidence type="ECO:0000256" key="5">
    <source>
        <dbReference type="ARBA" id="ARBA00022840"/>
    </source>
</evidence>
<evidence type="ECO:0000256" key="8">
    <source>
        <dbReference type="ARBA" id="ARBA00023242"/>
    </source>
</evidence>
<dbReference type="GO" id="GO:0005694">
    <property type="term" value="C:chromosome"/>
    <property type="evidence" value="ECO:0007669"/>
    <property type="project" value="TreeGrafter"/>
</dbReference>
<name>A0A6P4XP34_BRABE</name>
<dbReference type="EC" id="5.6.2.4" evidence="10"/>
<comment type="catalytic activity">
    <reaction evidence="9">
        <text>Couples ATP hydrolysis with the unwinding of duplex DNA by translocating in the 3'-5' direction.</text>
        <dbReference type="EC" id="5.6.2.4"/>
    </reaction>
</comment>
<dbReference type="OrthoDB" id="10261556at2759"/>
<evidence type="ECO:0000259" key="13">
    <source>
        <dbReference type="PROSITE" id="PS51194"/>
    </source>
</evidence>
<dbReference type="GO" id="GO:0009378">
    <property type="term" value="F:four-way junction helicase activity"/>
    <property type="evidence" value="ECO:0007669"/>
    <property type="project" value="TreeGrafter"/>
</dbReference>